<keyword evidence="1" id="KW-0812">Transmembrane</keyword>
<keyword evidence="1" id="KW-1133">Transmembrane helix</keyword>
<reference evidence="2 3" key="1">
    <citation type="submission" date="2019-01" db="EMBL/GenBank/DDBJ databases">
        <title>Sequencing of cultivated peanut Arachis hypogaea provides insights into genome evolution and oil improvement.</title>
        <authorList>
            <person name="Chen X."/>
        </authorList>
    </citation>
    <scope>NUCLEOTIDE SEQUENCE [LARGE SCALE GENOMIC DNA]</scope>
    <source>
        <strain evidence="3">cv. Fuhuasheng</strain>
        <tissue evidence="2">Leaves</tissue>
    </source>
</reference>
<protein>
    <submittedName>
        <fullName evidence="2">Uncharacterized protein</fullName>
    </submittedName>
</protein>
<dbReference type="AlphaFoldDB" id="A0A445CV74"/>
<sequence length="117" mass="12376">MSTFFSCDGGDIGKLVRAFGPRNLIAALSYSLAASSAVSKVPSQTRMCRFGSRISAAHLPHGLCLTPRYFLPLLLLLVVVVVGVVAAATVVFTGRRHEGEDIPASLFRELVTVSQGG</sequence>
<name>A0A445CV74_ARAHY</name>
<organism evidence="2 3">
    <name type="scientific">Arachis hypogaea</name>
    <name type="common">Peanut</name>
    <dbReference type="NCBI Taxonomy" id="3818"/>
    <lineage>
        <taxon>Eukaryota</taxon>
        <taxon>Viridiplantae</taxon>
        <taxon>Streptophyta</taxon>
        <taxon>Embryophyta</taxon>
        <taxon>Tracheophyta</taxon>
        <taxon>Spermatophyta</taxon>
        <taxon>Magnoliopsida</taxon>
        <taxon>eudicotyledons</taxon>
        <taxon>Gunneridae</taxon>
        <taxon>Pentapetalae</taxon>
        <taxon>rosids</taxon>
        <taxon>fabids</taxon>
        <taxon>Fabales</taxon>
        <taxon>Fabaceae</taxon>
        <taxon>Papilionoideae</taxon>
        <taxon>50 kb inversion clade</taxon>
        <taxon>dalbergioids sensu lato</taxon>
        <taxon>Dalbergieae</taxon>
        <taxon>Pterocarpus clade</taxon>
        <taxon>Arachis</taxon>
    </lineage>
</organism>
<accession>A0A445CV74</accession>
<comment type="caution">
    <text evidence="2">The sequence shown here is derived from an EMBL/GenBank/DDBJ whole genome shotgun (WGS) entry which is preliminary data.</text>
</comment>
<proteinExistence type="predicted"/>
<dbReference type="Proteomes" id="UP000289738">
    <property type="component" value="Chromosome A06"/>
</dbReference>
<keyword evidence="3" id="KW-1185">Reference proteome</keyword>
<dbReference type="EMBL" id="SDMP01000006">
    <property type="protein sequence ID" value="RYR54827.1"/>
    <property type="molecule type" value="Genomic_DNA"/>
</dbReference>
<evidence type="ECO:0000313" key="2">
    <source>
        <dbReference type="EMBL" id="RYR54827.1"/>
    </source>
</evidence>
<evidence type="ECO:0000313" key="3">
    <source>
        <dbReference type="Proteomes" id="UP000289738"/>
    </source>
</evidence>
<keyword evidence="1" id="KW-0472">Membrane</keyword>
<evidence type="ECO:0000256" key="1">
    <source>
        <dbReference type="SAM" id="Phobius"/>
    </source>
</evidence>
<feature type="transmembrane region" description="Helical" evidence="1">
    <location>
        <begin position="69"/>
        <end position="92"/>
    </location>
</feature>
<gene>
    <name evidence="2" type="ORF">Ahy_A06g030094</name>
</gene>